<dbReference type="EMBL" id="PQNY01000056">
    <property type="protein sequence ID" value="POS00576.1"/>
    <property type="molecule type" value="Genomic_DNA"/>
</dbReference>
<keyword evidence="2" id="KW-1185">Reference proteome</keyword>
<reference evidence="1 2" key="1">
    <citation type="submission" date="2018-01" db="EMBL/GenBank/DDBJ databases">
        <title>Genomic Encyclopedia of Type Strains, Phase I: the one thousand microbial genomes (KMG-I) project.</title>
        <authorList>
            <person name="Goeker M."/>
        </authorList>
    </citation>
    <scope>NUCLEOTIDE SEQUENCE [LARGE SCALE GENOMIC DNA]</scope>
    <source>
        <strain evidence="1 2">DSM 17960</strain>
    </source>
</reference>
<dbReference type="RefSeq" id="WP_103727207.1">
    <property type="nucleotide sequence ID" value="NZ_PQNY01000056.1"/>
</dbReference>
<organism evidence="1 2">
    <name type="scientific">Flavobacterium croceum DSM 17960</name>
    <dbReference type="NCBI Taxonomy" id="1121886"/>
    <lineage>
        <taxon>Bacteria</taxon>
        <taxon>Pseudomonadati</taxon>
        <taxon>Bacteroidota</taxon>
        <taxon>Flavobacteriia</taxon>
        <taxon>Flavobacteriales</taxon>
        <taxon>Flavobacteriaceae</taxon>
        <taxon>Flavobacterium</taxon>
    </lineage>
</organism>
<gene>
    <name evidence="1" type="ORF">Q361_1565</name>
</gene>
<sequence>MKNKYLIIISFLIFQTNYSQKNVKMISEYGSTNDEINSLMLFQNISTEKLTFESNELIGKFYEVNLKEYKNGKLIKKTKIFDYSGDEYFKIDTSYTSFKFFNKIEDDKLTVFIQSPKMYGEKKTFKLEKGKSEDYLLKDFQGEKKFVNVSSNEEFPILTIITPSQQEETKGSYCDVAQSEIAPEKYWEKFEIPHYFVISMKFK</sequence>
<evidence type="ECO:0000313" key="1">
    <source>
        <dbReference type="EMBL" id="POS00576.1"/>
    </source>
</evidence>
<protein>
    <submittedName>
        <fullName evidence="1">Uncharacterized protein</fullName>
    </submittedName>
</protein>
<dbReference type="AlphaFoldDB" id="A0A2S4N4G7"/>
<accession>A0A2S4N4G7</accession>
<dbReference type="Proteomes" id="UP000237056">
    <property type="component" value="Unassembled WGS sequence"/>
</dbReference>
<comment type="caution">
    <text evidence="1">The sequence shown here is derived from an EMBL/GenBank/DDBJ whole genome shotgun (WGS) entry which is preliminary data.</text>
</comment>
<proteinExistence type="predicted"/>
<dbReference type="OrthoDB" id="883791at2"/>
<evidence type="ECO:0000313" key="2">
    <source>
        <dbReference type="Proteomes" id="UP000237056"/>
    </source>
</evidence>
<name>A0A2S4N4G7_9FLAO</name>